<name>A0A6C0IZP1_9ZZZZ</name>
<dbReference type="AlphaFoldDB" id="A0A6C0IZP1"/>
<protein>
    <submittedName>
        <fullName evidence="1">Uncharacterized protein</fullName>
    </submittedName>
</protein>
<accession>A0A6C0IZP1</accession>
<dbReference type="EMBL" id="MN740297">
    <property type="protein sequence ID" value="QHT98841.1"/>
    <property type="molecule type" value="Genomic_DNA"/>
</dbReference>
<sequence>MNFNNQHVDCKVSFNENYSLITITGNIKNPAQFKYMLLTAPAPIDRMSNYSGSGLPFPSYEMAIEGTPNIFEINSDGVFSTIFEYPNSFYEYNERSYQKDKIISPIIFILGNGVDEISVRFELHDLNVLRTLVNRSGRKNPEFYAAKDYVVPITTAYDTMMYYSKAKIENDIG</sequence>
<organism evidence="1">
    <name type="scientific">viral metagenome</name>
    <dbReference type="NCBI Taxonomy" id="1070528"/>
    <lineage>
        <taxon>unclassified sequences</taxon>
        <taxon>metagenomes</taxon>
        <taxon>organismal metagenomes</taxon>
    </lineage>
</organism>
<reference evidence="1" key="1">
    <citation type="journal article" date="2020" name="Nature">
        <title>Giant virus diversity and host interactions through global metagenomics.</title>
        <authorList>
            <person name="Schulz F."/>
            <person name="Roux S."/>
            <person name="Paez-Espino D."/>
            <person name="Jungbluth S."/>
            <person name="Walsh D.A."/>
            <person name="Denef V.J."/>
            <person name="McMahon K.D."/>
            <person name="Konstantinidis K.T."/>
            <person name="Eloe-Fadrosh E.A."/>
            <person name="Kyrpides N.C."/>
            <person name="Woyke T."/>
        </authorList>
    </citation>
    <scope>NUCLEOTIDE SEQUENCE</scope>
    <source>
        <strain evidence="1">GVMAG-M-3300025695-21</strain>
    </source>
</reference>
<evidence type="ECO:0000313" key="1">
    <source>
        <dbReference type="EMBL" id="QHT98841.1"/>
    </source>
</evidence>
<proteinExistence type="predicted"/>